<gene>
    <name evidence="1" type="ORF">O1611_g2530</name>
</gene>
<comment type="caution">
    <text evidence="1">The sequence shown here is derived from an EMBL/GenBank/DDBJ whole genome shotgun (WGS) entry which is preliminary data.</text>
</comment>
<organism evidence="1 2">
    <name type="scientific">Lasiodiplodia mahajangana</name>
    <dbReference type="NCBI Taxonomy" id="1108764"/>
    <lineage>
        <taxon>Eukaryota</taxon>
        <taxon>Fungi</taxon>
        <taxon>Dikarya</taxon>
        <taxon>Ascomycota</taxon>
        <taxon>Pezizomycotina</taxon>
        <taxon>Dothideomycetes</taxon>
        <taxon>Dothideomycetes incertae sedis</taxon>
        <taxon>Botryosphaeriales</taxon>
        <taxon>Botryosphaeriaceae</taxon>
        <taxon>Lasiodiplodia</taxon>
    </lineage>
</organism>
<reference evidence="1" key="1">
    <citation type="submission" date="2022-12" db="EMBL/GenBank/DDBJ databases">
        <title>Genome Sequence of Lasiodiplodia mahajangana.</title>
        <authorList>
            <person name="Buettner E."/>
        </authorList>
    </citation>
    <scope>NUCLEOTIDE SEQUENCE</scope>
    <source>
        <strain evidence="1">VT137</strain>
    </source>
</reference>
<accession>A0ACC2JV61</accession>
<sequence>MKTSAVAAAISAGFAAAAMLPTPPNFPACGTTCLNGVLGQASDLGCGGGGSTADAVDGACLCKNINFLYGIIDCANAVCPDGVAQTVVQYGVDWCAAQGVIVSGLSATPDPSVVSSPTVTVSATATAGDGSSDSTTASVSATVSEIISTITNSDGSAVPTTVGTVTLPNGGSESSGSGGVVIPISTTEIVSTVTNSDGAVVTTTLSTSVIYQTGTGSSSAAETGSSSGSESASESTLATESATATGGSTETTGATATDAATSTDGAATTTSSDNGARQTIAPVGLFAAAGLAALML</sequence>
<proteinExistence type="predicted"/>
<protein>
    <submittedName>
        <fullName evidence="1">Uncharacterized protein</fullName>
    </submittedName>
</protein>
<dbReference type="EMBL" id="JAPUUL010000360">
    <property type="protein sequence ID" value="KAJ8131093.1"/>
    <property type="molecule type" value="Genomic_DNA"/>
</dbReference>
<evidence type="ECO:0000313" key="2">
    <source>
        <dbReference type="Proteomes" id="UP001153332"/>
    </source>
</evidence>
<name>A0ACC2JV61_9PEZI</name>
<dbReference type="Proteomes" id="UP001153332">
    <property type="component" value="Unassembled WGS sequence"/>
</dbReference>
<evidence type="ECO:0000313" key="1">
    <source>
        <dbReference type="EMBL" id="KAJ8131093.1"/>
    </source>
</evidence>
<keyword evidence="2" id="KW-1185">Reference proteome</keyword>